<protein>
    <recommendedName>
        <fullName evidence="4">DUF4025 domain-containing protein</fullName>
    </recommendedName>
</protein>
<evidence type="ECO:0000256" key="1">
    <source>
        <dbReference type="SAM" id="MobiDB-lite"/>
    </source>
</evidence>
<evidence type="ECO:0000313" key="3">
    <source>
        <dbReference type="Proteomes" id="UP001596266"/>
    </source>
</evidence>
<keyword evidence="3" id="KW-1185">Reference proteome</keyword>
<feature type="compositionally biased region" description="Basic and acidic residues" evidence="1">
    <location>
        <begin position="53"/>
        <end position="65"/>
    </location>
</feature>
<reference evidence="3" key="1">
    <citation type="journal article" date="2019" name="Int. J. Syst. Evol. Microbiol.">
        <title>The Global Catalogue of Microorganisms (GCM) 10K type strain sequencing project: providing services to taxonomists for standard genome sequencing and annotation.</title>
        <authorList>
            <consortium name="The Broad Institute Genomics Platform"/>
            <consortium name="The Broad Institute Genome Sequencing Center for Infectious Disease"/>
            <person name="Wu L."/>
            <person name="Ma J."/>
        </authorList>
    </citation>
    <scope>NUCLEOTIDE SEQUENCE [LARGE SCALE GENOMIC DNA]</scope>
    <source>
        <strain evidence="3">CGMCC 1.15277</strain>
    </source>
</reference>
<feature type="region of interest" description="Disordered" evidence="1">
    <location>
        <begin position="1"/>
        <end position="65"/>
    </location>
</feature>
<feature type="compositionally biased region" description="Basic and acidic residues" evidence="1">
    <location>
        <begin position="1"/>
        <end position="14"/>
    </location>
</feature>
<dbReference type="EMBL" id="JBHSUA010000018">
    <property type="protein sequence ID" value="MFC6397198.1"/>
    <property type="molecule type" value="Genomic_DNA"/>
</dbReference>
<organism evidence="2 3">
    <name type="scientific">Luteococcus sanguinis</name>
    <dbReference type="NCBI Taxonomy" id="174038"/>
    <lineage>
        <taxon>Bacteria</taxon>
        <taxon>Bacillati</taxon>
        <taxon>Actinomycetota</taxon>
        <taxon>Actinomycetes</taxon>
        <taxon>Propionibacteriales</taxon>
        <taxon>Propionibacteriaceae</taxon>
        <taxon>Luteococcus</taxon>
    </lineage>
</organism>
<comment type="caution">
    <text evidence="2">The sequence shown here is derived from an EMBL/GenBank/DDBJ whole genome shotgun (WGS) entry which is preliminary data.</text>
</comment>
<accession>A0ABW1X2C0</accession>
<evidence type="ECO:0008006" key="4">
    <source>
        <dbReference type="Google" id="ProtNLM"/>
    </source>
</evidence>
<proteinExistence type="predicted"/>
<sequence>MTESSDERSPEEFHHLHHDRNQVVMDTEDHLQHSRAETALDESGYRGTTRGVVHHDQPNSDPEQR</sequence>
<dbReference type="RefSeq" id="WP_343884604.1">
    <property type="nucleotide sequence ID" value="NZ_BAAAKI010000003.1"/>
</dbReference>
<dbReference type="Proteomes" id="UP001596266">
    <property type="component" value="Unassembled WGS sequence"/>
</dbReference>
<name>A0ABW1X2C0_9ACTN</name>
<evidence type="ECO:0000313" key="2">
    <source>
        <dbReference type="EMBL" id="MFC6397198.1"/>
    </source>
</evidence>
<gene>
    <name evidence="2" type="ORF">ACFP57_09435</name>
</gene>
<feature type="compositionally biased region" description="Basic and acidic residues" evidence="1">
    <location>
        <begin position="27"/>
        <end position="38"/>
    </location>
</feature>